<reference evidence="1 2" key="1">
    <citation type="submission" date="2019-08" db="EMBL/GenBank/DDBJ databases">
        <title>Seonamhaeicola sediminis sp. nov., isolated from marine sediment.</title>
        <authorList>
            <person name="Cao W.R."/>
        </authorList>
    </citation>
    <scope>NUCLEOTIDE SEQUENCE [LARGE SCALE GENOMIC DNA]</scope>
    <source>
        <strain evidence="1 2">B011</strain>
    </source>
</reference>
<dbReference type="OrthoDB" id="648347at2"/>
<dbReference type="EMBL" id="VSDQ01000679">
    <property type="protein sequence ID" value="TYA74578.1"/>
    <property type="molecule type" value="Genomic_DNA"/>
</dbReference>
<gene>
    <name evidence="1" type="ORF">FUA24_14770</name>
</gene>
<dbReference type="AlphaFoldDB" id="A0A5D0HTD5"/>
<dbReference type="NCBIfam" id="TIGR03519">
    <property type="entry name" value="T9SS_PorP_fam"/>
    <property type="match status" value="1"/>
</dbReference>
<keyword evidence="2" id="KW-1185">Reference proteome</keyword>
<dbReference type="Proteomes" id="UP000323930">
    <property type="component" value="Unassembled WGS sequence"/>
</dbReference>
<accession>A0A5D0HTD5</accession>
<proteinExistence type="predicted"/>
<evidence type="ECO:0000313" key="2">
    <source>
        <dbReference type="Proteomes" id="UP000323930"/>
    </source>
</evidence>
<dbReference type="InterPro" id="IPR019861">
    <property type="entry name" value="PorP/SprF_Bacteroidetes"/>
</dbReference>
<dbReference type="Pfam" id="PF11751">
    <property type="entry name" value="PorP_SprF"/>
    <property type="match status" value="1"/>
</dbReference>
<dbReference type="RefSeq" id="WP_148543650.1">
    <property type="nucleotide sequence ID" value="NZ_VSDQ01000679.1"/>
</dbReference>
<sequence length="342" mass="38340">MRLKNIFTFVIAIVLTHIASSQEGLPIYTDYLTDNYYLIHPSMAGAANCSKLRLTARQQWFGHEDAPRLGTLSYNGRVGDGPSGIGGILYTDRNGFHSQTGVYATYAHHILFSRSEVDLNMLSFGLSAGVIQYKLDETTFLLDSPLPDDAISGTVESATNFNVDFGFSYQYLDYYAHATVKNVLNNKGLNTDIVTNNGGSNTDNLRRYLVSVGGIFGKYGSEWSYEPSIMFQVREATKEASVDVNAKVYKKMDFGTIWAGLSYRNSFDGAEYINANRIDSQRLQQITPLIGVNYKNFMFAYNYTHQTNSVVYTNGGFHQITLGINFNCRKERYDCNCPAVNY</sequence>
<evidence type="ECO:0000313" key="1">
    <source>
        <dbReference type="EMBL" id="TYA74578.1"/>
    </source>
</evidence>
<protein>
    <submittedName>
        <fullName evidence="1">Type IX secretion system membrane protein PorP/SprF</fullName>
    </submittedName>
</protein>
<comment type="caution">
    <text evidence="1">The sequence shown here is derived from an EMBL/GenBank/DDBJ whole genome shotgun (WGS) entry which is preliminary data.</text>
</comment>
<organism evidence="1 2">
    <name type="scientific">Seonamhaeicola marinus</name>
    <dbReference type="NCBI Taxonomy" id="1912246"/>
    <lineage>
        <taxon>Bacteria</taxon>
        <taxon>Pseudomonadati</taxon>
        <taxon>Bacteroidota</taxon>
        <taxon>Flavobacteriia</taxon>
        <taxon>Flavobacteriales</taxon>
        <taxon>Flavobacteriaceae</taxon>
    </lineage>
</organism>
<name>A0A5D0HTD5_9FLAO</name>